<proteinExistence type="predicted"/>
<dbReference type="AlphaFoldDB" id="A0A7W0BY47"/>
<accession>A0A7W0BY47</accession>
<evidence type="ECO:0000313" key="2">
    <source>
        <dbReference type="Proteomes" id="UP000580891"/>
    </source>
</evidence>
<keyword evidence="2" id="KW-1185">Reference proteome</keyword>
<comment type="caution">
    <text evidence="1">The sequence shown here is derived from an EMBL/GenBank/DDBJ whole genome shotgun (WGS) entry which is preliminary data.</text>
</comment>
<reference evidence="1 2" key="1">
    <citation type="submission" date="2020-07" db="EMBL/GenBank/DDBJ databases">
        <title>Genomic Encyclopedia of Type Strains, Phase IV (KMG-IV): sequencing the most valuable type-strain genomes for metagenomic binning, comparative biology and taxonomic classification.</title>
        <authorList>
            <person name="Goeker M."/>
        </authorList>
    </citation>
    <scope>NUCLEOTIDE SEQUENCE [LARGE SCALE GENOMIC DNA]</scope>
    <source>
        <strain evidence="1 2">DSM 25220</strain>
    </source>
</reference>
<sequence>MTKKETKNQEIGRTIPISGDILREEFGTETGDFNSYKMMELIEEAKRRQKKTNF</sequence>
<evidence type="ECO:0000313" key="1">
    <source>
        <dbReference type="EMBL" id="MBA2872709.1"/>
    </source>
</evidence>
<organism evidence="1 2">
    <name type="scientific">[Anoxybacillus] calidus</name>
    <dbReference type="NCBI Taxonomy" id="575178"/>
    <lineage>
        <taxon>Bacteria</taxon>
        <taxon>Bacillati</taxon>
        <taxon>Bacillota</taxon>
        <taxon>Bacilli</taxon>
        <taxon>Bacillales</taxon>
        <taxon>Anoxybacillaceae</taxon>
        <taxon>Paranoxybacillus</taxon>
    </lineage>
</organism>
<dbReference type="RefSeq" id="WP_181538465.1">
    <property type="nucleotide sequence ID" value="NZ_JACDUU010000008.1"/>
</dbReference>
<name>A0A7W0BY47_9BACL</name>
<dbReference type="EMBL" id="JACDUU010000008">
    <property type="protein sequence ID" value="MBA2872709.1"/>
    <property type="molecule type" value="Genomic_DNA"/>
</dbReference>
<protein>
    <submittedName>
        <fullName evidence="1">Uncharacterized protein</fullName>
    </submittedName>
</protein>
<gene>
    <name evidence="1" type="ORF">HNQ85_003021</name>
</gene>
<dbReference type="Proteomes" id="UP000580891">
    <property type="component" value="Unassembled WGS sequence"/>
</dbReference>